<evidence type="ECO:0000256" key="1">
    <source>
        <dbReference type="SAM" id="Phobius"/>
    </source>
</evidence>
<evidence type="ECO:0000313" key="2">
    <source>
        <dbReference type="Ensembl" id="ENSSSCP00035028168.1"/>
    </source>
</evidence>
<keyword evidence="1" id="KW-0472">Membrane</keyword>
<proteinExistence type="predicted"/>
<feature type="transmembrane region" description="Helical" evidence="1">
    <location>
        <begin position="7"/>
        <end position="30"/>
    </location>
</feature>
<evidence type="ECO:0000313" key="3">
    <source>
        <dbReference type="Proteomes" id="UP000694720"/>
    </source>
</evidence>
<dbReference type="Ensembl" id="ENSSSCT00015036254.1">
    <property type="protein sequence ID" value="ENSSSCP00015014445.1"/>
    <property type="gene ID" value="ENSSSCG00015027321.1"/>
</dbReference>
<keyword evidence="1" id="KW-1133">Transmembrane helix</keyword>
<organism evidence="2 3">
    <name type="scientific">Sus scrofa</name>
    <name type="common">Pig</name>
    <dbReference type="NCBI Taxonomy" id="9823"/>
    <lineage>
        <taxon>Eukaryota</taxon>
        <taxon>Metazoa</taxon>
        <taxon>Chordata</taxon>
        <taxon>Craniata</taxon>
        <taxon>Vertebrata</taxon>
        <taxon>Euteleostomi</taxon>
        <taxon>Mammalia</taxon>
        <taxon>Eutheria</taxon>
        <taxon>Laurasiatheria</taxon>
        <taxon>Artiodactyla</taxon>
        <taxon>Suina</taxon>
        <taxon>Suidae</taxon>
        <taxon>Sus</taxon>
    </lineage>
</organism>
<name>A0A8D1A7W8_PIG</name>
<dbReference type="Ensembl" id="ENSSSCT00035069523.1">
    <property type="protein sequence ID" value="ENSSSCP00035028168.1"/>
    <property type="gene ID" value="ENSSSCG00035052168.1"/>
</dbReference>
<accession>A0A8D1A7W8</accession>
<dbReference type="Proteomes" id="UP000694726">
    <property type="component" value="Unplaced"/>
</dbReference>
<sequence>MIMSRSIYVAANGIITFLFMAKLYSIVYVYHIFFIHSFVEGHLGCFHVLAFVNSATVNPGVHVSFQIIVFSRYMPKSEIARSYGSSIFSLRNLHSSCTNLHSHQHQVYSIVI</sequence>
<reference evidence="2" key="1">
    <citation type="submission" date="2025-05" db="UniProtKB">
        <authorList>
            <consortium name="Ensembl"/>
        </authorList>
    </citation>
    <scope>IDENTIFICATION</scope>
</reference>
<dbReference type="AlphaFoldDB" id="A0A8D1A7W8"/>
<keyword evidence="1" id="KW-0812">Transmembrane</keyword>
<dbReference type="Proteomes" id="UP000694720">
    <property type="component" value="Unplaced"/>
</dbReference>
<protein>
    <submittedName>
        <fullName evidence="2">Uncharacterized protein</fullName>
    </submittedName>
</protein>